<evidence type="ECO:0000313" key="2">
    <source>
        <dbReference type="EMBL" id="KOO29287.1"/>
    </source>
</evidence>
<keyword evidence="3" id="KW-1185">Reference proteome</keyword>
<organism evidence="2 3">
    <name type="scientific">Chrysochromulina tobinii</name>
    <dbReference type="NCBI Taxonomy" id="1460289"/>
    <lineage>
        <taxon>Eukaryota</taxon>
        <taxon>Haptista</taxon>
        <taxon>Haptophyta</taxon>
        <taxon>Prymnesiophyceae</taxon>
        <taxon>Prymnesiales</taxon>
        <taxon>Chrysochromulinaceae</taxon>
        <taxon>Chrysochromulina</taxon>
    </lineage>
</organism>
<dbReference type="EMBL" id="JWZX01002437">
    <property type="protein sequence ID" value="KOO29287.1"/>
    <property type="molecule type" value="Genomic_DNA"/>
</dbReference>
<evidence type="ECO:0000313" key="3">
    <source>
        <dbReference type="Proteomes" id="UP000037460"/>
    </source>
</evidence>
<dbReference type="AlphaFoldDB" id="A0A0M0JSI1"/>
<keyword evidence="1" id="KW-0812">Transmembrane</keyword>
<keyword evidence="1" id="KW-0472">Membrane</keyword>
<protein>
    <submittedName>
        <fullName evidence="2">Uncharacterized protein</fullName>
    </submittedName>
</protein>
<proteinExistence type="predicted"/>
<gene>
    <name evidence="2" type="ORF">Ctob_014618</name>
</gene>
<evidence type="ECO:0000256" key="1">
    <source>
        <dbReference type="SAM" id="Phobius"/>
    </source>
</evidence>
<sequence length="312" mass="33614">MMLGAVRKPVAHVFLPSPSEPLINPRASLREFAAVHLGKCASPAQPSAFASSSSARSFIAWSAKELVKIQKPGEPGDGVRVEKPLLDAFYPFNATLSIALAGLNGAMQELTRSGKINDFANYIAGDVDEDEDDRPPPGKPFEWDRVGHDTAVGFTRDVVGQTLTRCIEIAGKPRLTASQYAELLKHPHKAARVALDAERASGARGLVSSYRAGALVATSPTFFIVRGITCYLADVFVDSIAWYRGQMSSKTFMTNATLKSAKHAIFNAFCLAIGFVVPFVSPNFYLFVALEQLGAQYATDALICQLGTIEPS</sequence>
<comment type="caution">
    <text evidence="2">The sequence shown here is derived from an EMBL/GenBank/DDBJ whole genome shotgun (WGS) entry which is preliminary data.</text>
</comment>
<keyword evidence="1" id="KW-1133">Transmembrane helix</keyword>
<feature type="transmembrane region" description="Helical" evidence="1">
    <location>
        <begin position="223"/>
        <end position="243"/>
    </location>
</feature>
<feature type="transmembrane region" description="Helical" evidence="1">
    <location>
        <begin position="264"/>
        <end position="288"/>
    </location>
</feature>
<reference evidence="3" key="1">
    <citation type="journal article" date="2015" name="PLoS Genet.">
        <title>Genome Sequence and Transcriptome Analyses of Chrysochromulina tobin: Metabolic Tools for Enhanced Algal Fitness in the Prominent Order Prymnesiales (Haptophyceae).</title>
        <authorList>
            <person name="Hovde B.T."/>
            <person name="Deodato C.R."/>
            <person name="Hunsperger H.M."/>
            <person name="Ryken S.A."/>
            <person name="Yost W."/>
            <person name="Jha R.K."/>
            <person name="Patterson J."/>
            <person name="Monnat R.J. Jr."/>
            <person name="Barlow S.B."/>
            <person name="Starkenburg S.R."/>
            <person name="Cattolico R.A."/>
        </authorList>
    </citation>
    <scope>NUCLEOTIDE SEQUENCE</scope>
    <source>
        <strain evidence="3">CCMP291</strain>
    </source>
</reference>
<dbReference type="Proteomes" id="UP000037460">
    <property type="component" value="Unassembled WGS sequence"/>
</dbReference>
<name>A0A0M0JSI1_9EUKA</name>
<accession>A0A0M0JSI1</accession>